<dbReference type="EMBL" id="JACIEE010000006">
    <property type="protein sequence ID" value="MBB3977933.1"/>
    <property type="molecule type" value="Genomic_DNA"/>
</dbReference>
<dbReference type="SUPFAM" id="SSF56235">
    <property type="entry name" value="N-terminal nucleophile aminohydrolases (Ntn hydrolases)"/>
    <property type="match status" value="1"/>
</dbReference>
<dbReference type="AlphaFoldDB" id="A0A7W6D726"/>
<sequence>MLQYRYGFLCHHKAEAMAGSWPGMPVSFVRHDVQDFVIWLHPETRLEVVAHAAGDIVVLGDAYCHSGMDLQARLAGLEWSDPWPGIDDLGGRFAILFLSGASIRAANDPFGSRMVFYAPDRMAIASHSALLAGALGIERSEPVAAFMASAEYKSRTVGYLPGDLTIFSNMFALVPNNYWDGQGTHRYWPRGPMTPTSRKDFLSASMSYFEAFHPFIQARYTPVFGITGGIDSRAGFAPFADDFLGMTWTRPLKDDERPIISEIVSKLGVEHVRIDPSEYRPGEISRAAGSAGGGMRSGRRTYVEGMAKEFGGANNVFIRGYGGEILRGFPIYQKRNNVFSHTAMTYTYSTSMRGTEKGKDYLAFCHEAFEGFWRRANYDGIDRFGYKVWDLFYWEHRMGMWGASMLNEMDPTVYSMVAFNSRPLYEAGFGLTDNERLTKELLNDVVRMYSQELADIPYT</sequence>
<accession>A0A7W6D726</accession>
<evidence type="ECO:0000313" key="1">
    <source>
        <dbReference type="EMBL" id="MBB3977933.1"/>
    </source>
</evidence>
<reference evidence="1 2" key="1">
    <citation type="submission" date="2020-08" db="EMBL/GenBank/DDBJ databases">
        <title>Genomic Encyclopedia of Type Strains, Phase IV (KMG-IV): sequencing the most valuable type-strain genomes for metagenomic binning, comparative biology and taxonomic classification.</title>
        <authorList>
            <person name="Goeker M."/>
        </authorList>
    </citation>
    <scope>NUCLEOTIDE SEQUENCE [LARGE SCALE GENOMIC DNA]</scope>
    <source>
        <strain evidence="1 2">DSM 100211</strain>
    </source>
</reference>
<evidence type="ECO:0000313" key="2">
    <source>
        <dbReference type="Proteomes" id="UP000574761"/>
    </source>
</evidence>
<keyword evidence="2" id="KW-1185">Reference proteome</keyword>
<proteinExistence type="predicted"/>
<dbReference type="RefSeq" id="WP_183805873.1">
    <property type="nucleotide sequence ID" value="NZ_JACIEE010000006.1"/>
</dbReference>
<dbReference type="InterPro" id="IPR029055">
    <property type="entry name" value="Ntn_hydrolases_N"/>
</dbReference>
<dbReference type="Proteomes" id="UP000574761">
    <property type="component" value="Unassembled WGS sequence"/>
</dbReference>
<organism evidence="1 2">
    <name type="scientific">Mycoplana azooxidifex</name>
    <dbReference type="NCBI Taxonomy" id="1636188"/>
    <lineage>
        <taxon>Bacteria</taxon>
        <taxon>Pseudomonadati</taxon>
        <taxon>Pseudomonadota</taxon>
        <taxon>Alphaproteobacteria</taxon>
        <taxon>Hyphomicrobiales</taxon>
        <taxon>Rhizobiaceae</taxon>
        <taxon>Mycoplana</taxon>
    </lineage>
</organism>
<gene>
    <name evidence="1" type="ORF">GGQ64_003147</name>
</gene>
<comment type="caution">
    <text evidence="1">The sequence shown here is derived from an EMBL/GenBank/DDBJ whole genome shotgun (WGS) entry which is preliminary data.</text>
</comment>
<name>A0A7W6D726_9HYPH</name>
<protein>
    <submittedName>
        <fullName evidence="1">Uncharacterized protein</fullName>
    </submittedName>
</protein>